<gene>
    <name evidence="1" type="ORF">GCM10023116_49520</name>
</gene>
<keyword evidence="2" id="KW-1185">Reference proteome</keyword>
<name>A0ABP8V8S8_9GAMM</name>
<protein>
    <submittedName>
        <fullName evidence="1">Uncharacterized protein</fullName>
    </submittedName>
</protein>
<dbReference type="Proteomes" id="UP001500604">
    <property type="component" value="Unassembled WGS sequence"/>
</dbReference>
<evidence type="ECO:0000313" key="1">
    <source>
        <dbReference type="EMBL" id="GAA4652668.1"/>
    </source>
</evidence>
<reference evidence="2" key="1">
    <citation type="journal article" date="2019" name="Int. J. Syst. Evol. Microbiol.">
        <title>The Global Catalogue of Microorganisms (GCM) 10K type strain sequencing project: providing services to taxonomists for standard genome sequencing and annotation.</title>
        <authorList>
            <consortium name="The Broad Institute Genomics Platform"/>
            <consortium name="The Broad Institute Genome Sequencing Center for Infectious Disease"/>
            <person name="Wu L."/>
            <person name="Ma J."/>
        </authorList>
    </citation>
    <scope>NUCLEOTIDE SEQUENCE [LARGE SCALE GENOMIC DNA]</scope>
    <source>
        <strain evidence="2">JCM 17805</strain>
    </source>
</reference>
<organism evidence="1 2">
    <name type="scientific">Kistimonas scapharcae</name>
    <dbReference type="NCBI Taxonomy" id="1036133"/>
    <lineage>
        <taxon>Bacteria</taxon>
        <taxon>Pseudomonadati</taxon>
        <taxon>Pseudomonadota</taxon>
        <taxon>Gammaproteobacteria</taxon>
        <taxon>Oceanospirillales</taxon>
        <taxon>Endozoicomonadaceae</taxon>
        <taxon>Kistimonas</taxon>
    </lineage>
</organism>
<proteinExistence type="predicted"/>
<evidence type="ECO:0000313" key="2">
    <source>
        <dbReference type="Proteomes" id="UP001500604"/>
    </source>
</evidence>
<comment type="caution">
    <text evidence="1">The sequence shown here is derived from an EMBL/GenBank/DDBJ whole genome shotgun (WGS) entry which is preliminary data.</text>
</comment>
<dbReference type="EMBL" id="BAABFL010000479">
    <property type="protein sequence ID" value="GAA4652668.1"/>
    <property type="molecule type" value="Genomic_DNA"/>
</dbReference>
<accession>A0ABP8V8S8</accession>
<dbReference type="RefSeq" id="WP_345199278.1">
    <property type="nucleotide sequence ID" value="NZ_BAABFL010000479.1"/>
</dbReference>
<sequence>MFKAIRVFLLLLVLFFIGLNTWQTMIRTTDWNDPLWVTIYPINAAGNNKVQEYIDRLSVDDFDSLESFIAEQGAAYDLPLNQPIEVNLGRQLKEIPDSPPANAGKLDAIIWSLRFRYWAWRMKQTKSDAITNIRLFVLYHDPETMPRLAHSAGMQKGLIGLINAYGDWQYKGSNQVVIAHEMLHTVGASDKYDFSNGQPIHPHGYAEPERTPLYPQRYAELMGGRIPKNADESDIPRSLKKVRIGPETAREINWISQ</sequence>